<proteinExistence type="inferred from homology"/>
<dbReference type="Proteomes" id="UP000017842">
    <property type="component" value="Unassembled WGS sequence"/>
</dbReference>
<dbReference type="SUPFAM" id="SSF51735">
    <property type="entry name" value="NAD(P)-binding Rossmann-fold domains"/>
    <property type="match status" value="1"/>
</dbReference>
<dbReference type="NCBIfam" id="NF003916">
    <property type="entry name" value="PRK05442.1"/>
    <property type="match status" value="1"/>
</dbReference>
<dbReference type="EMBL" id="AYLO01000139">
    <property type="protein sequence ID" value="ESS68181.1"/>
    <property type="molecule type" value="Genomic_DNA"/>
</dbReference>
<dbReference type="GO" id="GO:0006108">
    <property type="term" value="P:malate metabolic process"/>
    <property type="evidence" value="ECO:0007669"/>
    <property type="project" value="InterPro"/>
</dbReference>
<gene>
    <name evidence="7 13" type="primary">mdh</name>
    <name evidence="13" type="ORF">MGMO_152c00090</name>
</gene>
<evidence type="ECO:0000256" key="8">
    <source>
        <dbReference type="PIRSR" id="PIRSR000102-1"/>
    </source>
</evidence>
<comment type="catalytic activity">
    <reaction evidence="7">
        <text>(S)-malate + NAD(+) = oxaloacetate + NADH + H(+)</text>
        <dbReference type="Rhea" id="RHEA:21432"/>
        <dbReference type="ChEBI" id="CHEBI:15378"/>
        <dbReference type="ChEBI" id="CHEBI:15589"/>
        <dbReference type="ChEBI" id="CHEBI:16452"/>
        <dbReference type="ChEBI" id="CHEBI:57540"/>
        <dbReference type="ChEBI" id="CHEBI:57945"/>
        <dbReference type="EC" id="1.1.1.37"/>
    </reaction>
</comment>
<name>V5DLA8_9GAMM</name>
<feature type="binding site" evidence="7">
    <location>
        <position position="112"/>
    </location>
    <ligand>
        <name>NAD(+)</name>
        <dbReference type="ChEBI" id="CHEBI:57540"/>
    </ligand>
</feature>
<dbReference type="STRING" id="1116472.MGMO_152c00090"/>
<sequence length="325" mass="35421">MKTPVHIAVTGAAGNISYSLLFRLAAGDLLGPDQPVILHLLEIPPAMKALQGVVMELSDCAAPLLHRVEITDDPYKAFKKADYAFLVGARPRGAGMERKDLLVVNAEIFSVQGKALNEVANRNVKVLVTGNPANTNALIALRNAPDLRPENFSAMSRLDHNRALSQLAEKCGVLSKEVKNVIVWGNHSATQYPDLHHAEVKGANALSVVDYEWFTDEFIPKVQQRGTEIINARGQSSAASAANAAVDQMRDWALGTPEDNWVSMGIPSDGSYGIEQGLVYSFPVRVTNGEISVVKGLDINDFSLRNMRATEAELKEEREIIKNLL</sequence>
<dbReference type="Gene3D" id="3.40.50.720">
    <property type="entry name" value="NAD(P)-binding Rossmann-like Domain"/>
    <property type="match status" value="1"/>
</dbReference>
<feature type="active site" description="Proton acceptor" evidence="7 8">
    <location>
        <position position="187"/>
    </location>
</feature>
<evidence type="ECO:0000259" key="12">
    <source>
        <dbReference type="Pfam" id="PF02866"/>
    </source>
</evidence>
<feature type="domain" description="Lactate/malate dehydrogenase C-terminal" evidence="12">
    <location>
        <begin position="157"/>
        <end position="320"/>
    </location>
</feature>
<feature type="binding site" evidence="7 9">
    <location>
        <position position="98"/>
    </location>
    <ligand>
        <name>substrate</name>
    </ligand>
</feature>
<evidence type="ECO:0000313" key="14">
    <source>
        <dbReference type="Proteomes" id="UP000017842"/>
    </source>
</evidence>
<evidence type="ECO:0000256" key="3">
    <source>
        <dbReference type="ARBA" id="ARBA00012995"/>
    </source>
</evidence>
<dbReference type="AlphaFoldDB" id="V5DLA8"/>
<keyword evidence="5 7" id="KW-0560">Oxidoreductase</keyword>
<dbReference type="GO" id="GO:0006099">
    <property type="term" value="P:tricarboxylic acid cycle"/>
    <property type="evidence" value="ECO:0007669"/>
    <property type="project" value="UniProtKB-UniRule"/>
</dbReference>
<accession>V5DLA8</accession>
<dbReference type="HAMAP" id="MF_01517">
    <property type="entry name" value="Malate_dehydrog_2"/>
    <property type="match status" value="1"/>
</dbReference>
<comment type="caution">
    <text evidence="13">The sequence shown here is derived from an EMBL/GenBank/DDBJ whole genome shotgun (WGS) entry which is preliminary data.</text>
</comment>
<dbReference type="InterPro" id="IPR036291">
    <property type="entry name" value="NAD(P)-bd_dom_sf"/>
</dbReference>
<evidence type="ECO:0000256" key="1">
    <source>
        <dbReference type="ARBA" id="ARBA00003966"/>
    </source>
</evidence>
<feature type="binding site" evidence="7">
    <location>
        <begin position="11"/>
        <end position="17"/>
    </location>
    <ligand>
        <name>NAD(+)</name>
        <dbReference type="ChEBI" id="CHEBI:57540"/>
    </ligand>
</feature>
<dbReference type="InterPro" id="IPR001236">
    <property type="entry name" value="Lactate/malate_DH_N"/>
</dbReference>
<evidence type="ECO:0000256" key="4">
    <source>
        <dbReference type="ARBA" id="ARBA00022532"/>
    </source>
</evidence>
<dbReference type="FunFam" id="3.90.110.10:FF:000002">
    <property type="entry name" value="Malate dehydrogenase"/>
    <property type="match status" value="1"/>
</dbReference>
<dbReference type="OrthoDB" id="9802969at2"/>
<reference evidence="13 14" key="1">
    <citation type="journal article" date="2013" name="Genome Announc.">
        <title>Draft Genome Sequence of the Methanotrophic Gammaproteobacterium Methyloglobulus morosus DSM 22980 Strain KoM1.</title>
        <authorList>
            <person name="Poehlein A."/>
            <person name="Deutzmann J.S."/>
            <person name="Daniel R."/>
            <person name="Simeonova D.D."/>
        </authorList>
    </citation>
    <scope>NUCLEOTIDE SEQUENCE [LARGE SCALE GENOMIC DNA]</scope>
    <source>
        <strain evidence="13 14">KoM1</strain>
    </source>
</reference>
<evidence type="ECO:0000313" key="13">
    <source>
        <dbReference type="EMBL" id="ESS68181.1"/>
    </source>
</evidence>
<dbReference type="InterPro" id="IPR010945">
    <property type="entry name" value="Malate_DH_type2"/>
</dbReference>
<dbReference type="eggNOG" id="COG0039">
    <property type="taxonomic scope" value="Bacteria"/>
</dbReference>
<dbReference type="NCBIfam" id="TIGR01759">
    <property type="entry name" value="MalateDH-SF1"/>
    <property type="match status" value="1"/>
</dbReference>
<dbReference type="PIRSF" id="PIRSF000102">
    <property type="entry name" value="Lac_mal_DH"/>
    <property type="match status" value="1"/>
</dbReference>
<dbReference type="Pfam" id="PF00056">
    <property type="entry name" value="Ldh_1_N"/>
    <property type="match status" value="1"/>
</dbReference>
<feature type="binding site" evidence="7 10">
    <location>
        <position position="105"/>
    </location>
    <ligand>
        <name>NAD(+)</name>
        <dbReference type="ChEBI" id="CHEBI:57540"/>
    </ligand>
</feature>
<evidence type="ECO:0000256" key="2">
    <source>
        <dbReference type="ARBA" id="ARBA00009613"/>
    </source>
</evidence>
<evidence type="ECO:0000256" key="10">
    <source>
        <dbReference type="PIRSR" id="PIRSR000102-3"/>
    </source>
</evidence>
<dbReference type="FunFam" id="3.40.50.720:FF:000010">
    <property type="entry name" value="Malate dehydrogenase"/>
    <property type="match status" value="1"/>
</dbReference>
<feature type="binding site" evidence="7">
    <location>
        <begin position="129"/>
        <end position="131"/>
    </location>
    <ligand>
        <name>NAD(+)</name>
        <dbReference type="ChEBI" id="CHEBI:57540"/>
    </ligand>
</feature>
<evidence type="ECO:0000256" key="5">
    <source>
        <dbReference type="ARBA" id="ARBA00023002"/>
    </source>
</evidence>
<organism evidence="13 14">
    <name type="scientific">Methyloglobulus morosus KoM1</name>
    <dbReference type="NCBI Taxonomy" id="1116472"/>
    <lineage>
        <taxon>Bacteria</taxon>
        <taxon>Pseudomonadati</taxon>
        <taxon>Pseudomonadota</taxon>
        <taxon>Gammaproteobacteria</taxon>
        <taxon>Methylococcales</taxon>
        <taxon>Methylococcaceae</taxon>
        <taxon>Methyloglobulus</taxon>
    </lineage>
</organism>
<evidence type="ECO:0000256" key="6">
    <source>
        <dbReference type="ARBA" id="ARBA00023027"/>
    </source>
</evidence>
<dbReference type="SUPFAM" id="SSF56327">
    <property type="entry name" value="LDH C-terminal domain-like"/>
    <property type="match status" value="1"/>
</dbReference>
<evidence type="ECO:0000256" key="9">
    <source>
        <dbReference type="PIRSR" id="PIRSR000102-2"/>
    </source>
</evidence>
<dbReference type="EC" id="1.1.1.37" evidence="3 7"/>
<dbReference type="InterPro" id="IPR015955">
    <property type="entry name" value="Lactate_DH/Glyco_Ohase_4_C"/>
</dbReference>
<dbReference type="GO" id="GO:0030060">
    <property type="term" value="F:L-malate dehydrogenase (NAD+) activity"/>
    <property type="evidence" value="ECO:0007669"/>
    <property type="project" value="UniProtKB-UniRule"/>
</dbReference>
<protein>
    <recommendedName>
        <fullName evidence="3 7">Malate dehydrogenase</fullName>
        <ecNumber evidence="3 7">1.1.1.37</ecNumber>
    </recommendedName>
</protein>
<dbReference type="InterPro" id="IPR001557">
    <property type="entry name" value="L-lactate/malate_DH"/>
</dbReference>
<dbReference type="PANTHER" id="PTHR23382">
    <property type="entry name" value="MALATE DEHYDROGENASE"/>
    <property type="match status" value="1"/>
</dbReference>
<feature type="domain" description="Lactate/malate dehydrogenase N-terminal" evidence="11">
    <location>
        <begin position="6"/>
        <end position="151"/>
    </location>
</feature>
<keyword evidence="14" id="KW-1185">Reference proteome</keyword>
<evidence type="ECO:0000259" key="11">
    <source>
        <dbReference type="Pfam" id="PF00056"/>
    </source>
</evidence>
<comment type="similarity">
    <text evidence="2 7">Belongs to the LDH/MDH superfamily. MDH type 2 family.</text>
</comment>
<evidence type="ECO:0000256" key="7">
    <source>
        <dbReference type="HAMAP-Rule" id="MF_01517"/>
    </source>
</evidence>
<dbReference type="Gene3D" id="3.90.110.10">
    <property type="entry name" value="Lactate dehydrogenase/glycoside hydrolase, family 4, C-terminal"/>
    <property type="match status" value="1"/>
</dbReference>
<dbReference type="Pfam" id="PF02866">
    <property type="entry name" value="Ldh_1_C"/>
    <property type="match status" value="1"/>
</dbReference>
<dbReference type="InterPro" id="IPR022383">
    <property type="entry name" value="Lactate/malate_DH_C"/>
</dbReference>
<feature type="binding site" evidence="7 9">
    <location>
        <position position="92"/>
    </location>
    <ligand>
        <name>substrate</name>
    </ligand>
</feature>
<keyword evidence="6 7" id="KW-0520">NAD</keyword>
<keyword evidence="4 7" id="KW-0816">Tricarboxylic acid cycle</keyword>
<comment type="function">
    <text evidence="1 7">Catalyzes the reversible oxidation of malate to oxaloacetate.</text>
</comment>
<dbReference type="RefSeq" id="WP_023496260.1">
    <property type="nucleotide sequence ID" value="NZ_AYLO01000139.1"/>
</dbReference>
<dbReference type="PATRIC" id="fig|1116472.3.peg.3644"/>
<dbReference type="CDD" id="cd01338">
    <property type="entry name" value="MDH_chloroplast-like"/>
    <property type="match status" value="1"/>
</dbReference>
<feature type="binding site" evidence="7 9">
    <location>
        <position position="162"/>
    </location>
    <ligand>
        <name>substrate</name>
    </ligand>
</feature>
<feature type="binding site" evidence="7 9">
    <location>
        <position position="131"/>
    </location>
    <ligand>
        <name>substrate</name>
    </ligand>
</feature>